<dbReference type="SMART" id="SM00448">
    <property type="entry name" value="REC"/>
    <property type="match status" value="1"/>
</dbReference>
<evidence type="ECO:0000259" key="3">
    <source>
        <dbReference type="PROSITE" id="PS50110"/>
    </source>
</evidence>
<dbReference type="AlphaFoldDB" id="A0A2G9XC96"/>
<evidence type="ECO:0000313" key="5">
    <source>
        <dbReference type="Proteomes" id="UP000231388"/>
    </source>
</evidence>
<feature type="modified residue" description="4-aspartylphosphate" evidence="2">
    <location>
        <position position="52"/>
    </location>
</feature>
<protein>
    <submittedName>
        <fullName evidence="4">Response regulator</fullName>
    </submittedName>
</protein>
<evidence type="ECO:0000256" key="1">
    <source>
        <dbReference type="ARBA" id="ARBA00022553"/>
    </source>
</evidence>
<dbReference type="GO" id="GO:0000160">
    <property type="term" value="P:phosphorelay signal transduction system"/>
    <property type="evidence" value="ECO:0007669"/>
    <property type="project" value="InterPro"/>
</dbReference>
<evidence type="ECO:0000256" key="2">
    <source>
        <dbReference type="PROSITE-ProRule" id="PRU00169"/>
    </source>
</evidence>
<dbReference type="InterPro" id="IPR011006">
    <property type="entry name" value="CheY-like_superfamily"/>
</dbReference>
<name>A0A2G9XC96_UNCKA</name>
<dbReference type="PANTHER" id="PTHR44591:SF3">
    <property type="entry name" value="RESPONSE REGULATORY DOMAIN-CONTAINING PROTEIN"/>
    <property type="match status" value="1"/>
</dbReference>
<feature type="domain" description="Response regulatory" evidence="3">
    <location>
        <begin position="3"/>
        <end position="119"/>
    </location>
</feature>
<dbReference type="Proteomes" id="UP000231388">
    <property type="component" value="Unassembled WGS sequence"/>
</dbReference>
<dbReference type="Gene3D" id="3.40.50.2300">
    <property type="match status" value="1"/>
</dbReference>
<evidence type="ECO:0000313" key="4">
    <source>
        <dbReference type="EMBL" id="PIP04557.1"/>
    </source>
</evidence>
<dbReference type="PROSITE" id="PS50110">
    <property type="entry name" value="RESPONSE_REGULATORY"/>
    <property type="match status" value="1"/>
</dbReference>
<dbReference type="CDD" id="cd17574">
    <property type="entry name" value="REC_OmpR"/>
    <property type="match status" value="1"/>
</dbReference>
<dbReference type="InterPro" id="IPR050595">
    <property type="entry name" value="Bact_response_regulator"/>
</dbReference>
<sequence>MKKILFVEDDSSLYKMYSTELELRGYQVVWESNGANAFSKAQAEYPDLILLDIMLPEMDGLTILQNLKSYDATKDIPVFVLTNFGDDENIKRALEGGAEDFILKYRIVPSELAQKVDNFFNVGSSKGVSIN</sequence>
<dbReference type="SUPFAM" id="SSF52172">
    <property type="entry name" value="CheY-like"/>
    <property type="match status" value="1"/>
</dbReference>
<gene>
    <name evidence="4" type="ORF">COX53_01855</name>
</gene>
<dbReference type="InterPro" id="IPR001789">
    <property type="entry name" value="Sig_transdc_resp-reg_receiver"/>
</dbReference>
<dbReference type="PANTHER" id="PTHR44591">
    <property type="entry name" value="STRESS RESPONSE REGULATOR PROTEIN 1"/>
    <property type="match status" value="1"/>
</dbReference>
<keyword evidence="1 2" id="KW-0597">Phosphoprotein</keyword>
<organism evidence="4 5">
    <name type="scientific">candidate division WWE3 bacterium CG23_combo_of_CG06-09_8_20_14_all_40_14</name>
    <dbReference type="NCBI Taxonomy" id="1975095"/>
    <lineage>
        <taxon>Bacteria</taxon>
        <taxon>Katanobacteria</taxon>
    </lineage>
</organism>
<dbReference type="Pfam" id="PF00072">
    <property type="entry name" value="Response_reg"/>
    <property type="match status" value="1"/>
</dbReference>
<accession>A0A2G9XC96</accession>
<proteinExistence type="predicted"/>
<dbReference type="EMBL" id="PCQY01000023">
    <property type="protein sequence ID" value="PIP04557.1"/>
    <property type="molecule type" value="Genomic_DNA"/>
</dbReference>
<comment type="caution">
    <text evidence="4">The sequence shown here is derived from an EMBL/GenBank/DDBJ whole genome shotgun (WGS) entry which is preliminary data.</text>
</comment>
<reference evidence="4 5" key="1">
    <citation type="submission" date="2017-09" db="EMBL/GenBank/DDBJ databases">
        <title>Depth-based differentiation of microbial function through sediment-hosted aquifers and enrichment of novel symbionts in the deep terrestrial subsurface.</title>
        <authorList>
            <person name="Probst A.J."/>
            <person name="Ladd B."/>
            <person name="Jarett J.K."/>
            <person name="Geller-Mcgrath D.E."/>
            <person name="Sieber C.M."/>
            <person name="Emerson J.B."/>
            <person name="Anantharaman K."/>
            <person name="Thomas B.C."/>
            <person name="Malmstrom R."/>
            <person name="Stieglmeier M."/>
            <person name="Klingl A."/>
            <person name="Woyke T."/>
            <person name="Ryan C.M."/>
            <person name="Banfield J.F."/>
        </authorList>
    </citation>
    <scope>NUCLEOTIDE SEQUENCE [LARGE SCALE GENOMIC DNA]</scope>
    <source>
        <strain evidence="4">CG23_combo_of_CG06-09_8_20_14_all_40_14</strain>
    </source>
</reference>